<evidence type="ECO:0008006" key="3">
    <source>
        <dbReference type="Google" id="ProtNLM"/>
    </source>
</evidence>
<dbReference type="Proteomes" id="UP000507470">
    <property type="component" value="Unassembled WGS sequence"/>
</dbReference>
<evidence type="ECO:0000313" key="1">
    <source>
        <dbReference type="EMBL" id="CAC5380415.1"/>
    </source>
</evidence>
<evidence type="ECO:0000313" key="2">
    <source>
        <dbReference type="Proteomes" id="UP000507470"/>
    </source>
</evidence>
<accession>A0A6J8B961</accession>
<dbReference type="OrthoDB" id="6071540at2759"/>
<gene>
    <name evidence="1" type="ORF">MCOR_16373</name>
</gene>
<dbReference type="EMBL" id="CACVKT020002885">
    <property type="protein sequence ID" value="CAC5380415.1"/>
    <property type="molecule type" value="Genomic_DNA"/>
</dbReference>
<proteinExistence type="predicted"/>
<organism evidence="1 2">
    <name type="scientific">Mytilus coruscus</name>
    <name type="common">Sea mussel</name>
    <dbReference type="NCBI Taxonomy" id="42192"/>
    <lineage>
        <taxon>Eukaryota</taxon>
        <taxon>Metazoa</taxon>
        <taxon>Spiralia</taxon>
        <taxon>Lophotrochozoa</taxon>
        <taxon>Mollusca</taxon>
        <taxon>Bivalvia</taxon>
        <taxon>Autobranchia</taxon>
        <taxon>Pteriomorphia</taxon>
        <taxon>Mytilida</taxon>
        <taxon>Mytiloidea</taxon>
        <taxon>Mytilidae</taxon>
        <taxon>Mytilinae</taxon>
        <taxon>Mytilus</taxon>
    </lineage>
</organism>
<dbReference type="Gene3D" id="2.120.10.30">
    <property type="entry name" value="TolB, C-terminal domain"/>
    <property type="match status" value="1"/>
</dbReference>
<keyword evidence="2" id="KW-1185">Reference proteome</keyword>
<name>A0A6J8B961_MYTCO</name>
<protein>
    <recommendedName>
        <fullName evidence="3">TRIM2_3</fullName>
    </recommendedName>
</protein>
<dbReference type="InterPro" id="IPR011042">
    <property type="entry name" value="6-blade_b-propeller_TolB-like"/>
</dbReference>
<sequence>MQKEDIKSINNFQGELETKKLSLLCLLRNTEEIVKRSCDGTLLNDYTCIYQTLSNAVTKDNQLKVFAPQFCFGNQLEHKYIENCFGLVRRGEQPNIIGASESHIYSLPVICNVTELKKIHFCSFSNIRSLFGVCEDKAWILHAISGYEEYIKLYSAKGSDLGYQIPRDNAEQILRATENEIWVKSGEIIKKITVGTTNRTEEIVRMSEFQTATCSVLNDNRIVAYSVEGKCFYEVNIDEDWPVNINELTLKNIPVEEECAGLITAKPLRITETVSKHIIIPCRDKVITLDRNFRVCNVHENRDSSFRDICGDPYGNIFIVDYNRNKICLFNSYGEFLHDVSVQEIFSSPTDITRDSMGNIWLTYGNCVHIYSYL</sequence>
<dbReference type="SUPFAM" id="SSF101898">
    <property type="entry name" value="NHL repeat"/>
    <property type="match status" value="1"/>
</dbReference>
<reference evidence="1 2" key="1">
    <citation type="submission" date="2020-06" db="EMBL/GenBank/DDBJ databases">
        <authorList>
            <person name="Li R."/>
            <person name="Bekaert M."/>
        </authorList>
    </citation>
    <scope>NUCLEOTIDE SEQUENCE [LARGE SCALE GENOMIC DNA]</scope>
    <source>
        <strain evidence="2">wild</strain>
    </source>
</reference>
<dbReference type="AlphaFoldDB" id="A0A6J8B961"/>